<protein>
    <submittedName>
        <fullName evidence="1">Uncharacterized protein</fullName>
    </submittedName>
</protein>
<proteinExistence type="predicted"/>
<dbReference type="RefSeq" id="WP_151005588.1">
    <property type="nucleotide sequence ID" value="NZ_BPQY01000132.1"/>
</dbReference>
<dbReference type="Proteomes" id="UP000474159">
    <property type="component" value="Unassembled WGS sequence"/>
</dbReference>
<sequence>MAQFAGYIPTILEPLADREKRWTQDGADAWVNHDEALLAQDEKTARLKALRLAKEAAETEVAAQAALISKPKRKINRI</sequence>
<gene>
    <name evidence="1" type="ORF">F6X53_30900</name>
</gene>
<dbReference type="AlphaFoldDB" id="A0A6L3SS41"/>
<keyword evidence="2" id="KW-1185">Reference proteome</keyword>
<name>A0A6L3SS41_9HYPH</name>
<comment type="caution">
    <text evidence="1">The sequence shown here is derived from an EMBL/GenBank/DDBJ whole genome shotgun (WGS) entry which is preliminary data.</text>
</comment>
<evidence type="ECO:0000313" key="2">
    <source>
        <dbReference type="Proteomes" id="UP000474159"/>
    </source>
</evidence>
<evidence type="ECO:0000313" key="1">
    <source>
        <dbReference type="EMBL" id="KAB1069550.1"/>
    </source>
</evidence>
<dbReference type="EMBL" id="VZZK01000074">
    <property type="protein sequence ID" value="KAB1069550.1"/>
    <property type="molecule type" value="Genomic_DNA"/>
</dbReference>
<accession>A0A6L3SS41</accession>
<reference evidence="1 2" key="1">
    <citation type="submission" date="2019-09" db="EMBL/GenBank/DDBJ databases">
        <title>YIM 48816 draft genome.</title>
        <authorList>
            <person name="Jiang L."/>
        </authorList>
    </citation>
    <scope>NUCLEOTIDE SEQUENCE [LARGE SCALE GENOMIC DNA]</scope>
    <source>
        <strain evidence="1 2">YIM 48816</strain>
    </source>
</reference>
<dbReference type="OrthoDB" id="9988678at2"/>
<organism evidence="1 2">
    <name type="scientific">Methylobacterium soli</name>
    <dbReference type="NCBI Taxonomy" id="553447"/>
    <lineage>
        <taxon>Bacteria</taxon>
        <taxon>Pseudomonadati</taxon>
        <taxon>Pseudomonadota</taxon>
        <taxon>Alphaproteobacteria</taxon>
        <taxon>Hyphomicrobiales</taxon>
        <taxon>Methylobacteriaceae</taxon>
        <taxon>Methylobacterium</taxon>
    </lineage>
</organism>